<dbReference type="InterPro" id="IPR013087">
    <property type="entry name" value="Znf_C2H2_type"/>
</dbReference>
<dbReference type="SUPFAM" id="SSF57667">
    <property type="entry name" value="beta-beta-alpha zinc fingers"/>
    <property type="match status" value="3"/>
</dbReference>
<dbReference type="SMART" id="SM00355">
    <property type="entry name" value="ZnF_C2H2"/>
    <property type="match status" value="6"/>
</dbReference>
<evidence type="ECO:0000259" key="6">
    <source>
        <dbReference type="PROSITE" id="PS50157"/>
    </source>
</evidence>
<dbReference type="FunFam" id="3.30.160.60:FF:002343">
    <property type="entry name" value="Zinc finger protein 33A"/>
    <property type="match status" value="1"/>
</dbReference>
<dbReference type="Pfam" id="PF00096">
    <property type="entry name" value="zf-C2H2"/>
    <property type="match status" value="4"/>
</dbReference>
<dbReference type="OrthoDB" id="40579at2759"/>
<comment type="caution">
    <text evidence="7">The sequence shown here is derived from an EMBL/GenBank/DDBJ whole genome shotgun (WGS) entry which is preliminary data.</text>
</comment>
<evidence type="ECO:0000256" key="3">
    <source>
        <dbReference type="ARBA" id="ARBA00022771"/>
    </source>
</evidence>
<reference evidence="7" key="1">
    <citation type="submission" date="2021-02" db="EMBL/GenBank/DDBJ databases">
        <authorList>
            <person name="Nowell W R."/>
        </authorList>
    </citation>
    <scope>NUCLEOTIDE SEQUENCE</scope>
</reference>
<feature type="domain" description="C2H2-type" evidence="6">
    <location>
        <begin position="173"/>
        <end position="200"/>
    </location>
</feature>
<name>A0A813V543_ADIRI</name>
<keyword evidence="3 5" id="KW-0863">Zinc-finger</keyword>
<feature type="domain" description="C2H2-type" evidence="6">
    <location>
        <begin position="257"/>
        <end position="284"/>
    </location>
</feature>
<dbReference type="FunFam" id="3.30.160.60:FF:000100">
    <property type="entry name" value="Zinc finger 45-like"/>
    <property type="match status" value="1"/>
</dbReference>
<dbReference type="InterPro" id="IPR036236">
    <property type="entry name" value="Znf_C2H2_sf"/>
</dbReference>
<dbReference type="EMBL" id="CAJNOJ010000018">
    <property type="protein sequence ID" value="CAF0832508.1"/>
    <property type="molecule type" value="Genomic_DNA"/>
</dbReference>
<evidence type="ECO:0000256" key="1">
    <source>
        <dbReference type="ARBA" id="ARBA00022723"/>
    </source>
</evidence>
<dbReference type="PANTHER" id="PTHR24379:SF121">
    <property type="entry name" value="C2H2-TYPE DOMAIN-CONTAINING PROTEIN"/>
    <property type="match status" value="1"/>
</dbReference>
<keyword evidence="1" id="KW-0479">Metal-binding</keyword>
<dbReference type="PANTHER" id="PTHR24379">
    <property type="entry name" value="KRAB AND ZINC FINGER DOMAIN-CONTAINING"/>
    <property type="match status" value="1"/>
</dbReference>
<dbReference type="Gene3D" id="3.30.160.60">
    <property type="entry name" value="Classic Zinc Finger"/>
    <property type="match status" value="4"/>
</dbReference>
<proteinExistence type="predicted"/>
<feature type="domain" description="C2H2-type" evidence="6">
    <location>
        <begin position="229"/>
        <end position="256"/>
    </location>
</feature>
<accession>A0A813V543</accession>
<evidence type="ECO:0000313" key="8">
    <source>
        <dbReference type="Proteomes" id="UP000663852"/>
    </source>
</evidence>
<evidence type="ECO:0000313" key="7">
    <source>
        <dbReference type="EMBL" id="CAF0832508.1"/>
    </source>
</evidence>
<evidence type="ECO:0000256" key="2">
    <source>
        <dbReference type="ARBA" id="ARBA00022737"/>
    </source>
</evidence>
<feature type="domain" description="C2H2-type" evidence="6">
    <location>
        <begin position="285"/>
        <end position="313"/>
    </location>
</feature>
<protein>
    <recommendedName>
        <fullName evidence="6">C2H2-type domain-containing protein</fullName>
    </recommendedName>
</protein>
<organism evidence="7 8">
    <name type="scientific">Adineta ricciae</name>
    <name type="common">Rotifer</name>
    <dbReference type="NCBI Taxonomy" id="249248"/>
    <lineage>
        <taxon>Eukaryota</taxon>
        <taxon>Metazoa</taxon>
        <taxon>Spiralia</taxon>
        <taxon>Gnathifera</taxon>
        <taxon>Rotifera</taxon>
        <taxon>Eurotatoria</taxon>
        <taxon>Bdelloidea</taxon>
        <taxon>Adinetida</taxon>
        <taxon>Adinetidae</taxon>
        <taxon>Adineta</taxon>
    </lineage>
</organism>
<dbReference type="PROSITE" id="PS50157">
    <property type="entry name" value="ZINC_FINGER_C2H2_2"/>
    <property type="match status" value="5"/>
</dbReference>
<sequence>MISNLDEAFLINLKNEFISNSTSSSTFVSSELLTTYSPIETLTPELDCLPNLSQDLLLQPSIPTHFDMSNTNDFQLAYSIIKDSIVQIERSSNEDLLSLATNANHNKLSITSPSSSVNTDDMPRVRGPKSTRFTCPICGLITVSMERLQRHVNQHGQKLRLETYKPERKVSSLICEKCKATFSSAYALRKHQRVHTRDKPFSCDFCGSRFSQWGNLRHHIQRHLGISPYACPYCKKTFIAPCKLEVHIRGHLDERPYVCDRCQATFRCNDDLRKHLIIHADYKPFVCWMCSKPFFHASKLRMHLKEKHDTDVTIRKKDVLESGTEYEITFVNPNEQTKETLPPLESLPANDDQNSTFYETIMNADESQSRKLSLVDEACDEPVSSYQLLNELSVNDIETFVKNNPFVLSENELRTCSSGGHHQHFDDLKLIDFPVM</sequence>
<gene>
    <name evidence="7" type="ORF">EDS130_LOCUS6412</name>
</gene>
<dbReference type="Proteomes" id="UP000663852">
    <property type="component" value="Unassembled WGS sequence"/>
</dbReference>
<evidence type="ECO:0000256" key="4">
    <source>
        <dbReference type="ARBA" id="ARBA00022833"/>
    </source>
</evidence>
<feature type="domain" description="C2H2-type" evidence="6">
    <location>
        <begin position="201"/>
        <end position="228"/>
    </location>
</feature>
<evidence type="ECO:0000256" key="5">
    <source>
        <dbReference type="PROSITE-ProRule" id="PRU00042"/>
    </source>
</evidence>
<keyword evidence="2" id="KW-0677">Repeat</keyword>
<dbReference type="PROSITE" id="PS00028">
    <property type="entry name" value="ZINC_FINGER_C2H2_1"/>
    <property type="match status" value="5"/>
</dbReference>
<dbReference type="AlphaFoldDB" id="A0A813V543"/>
<dbReference type="GO" id="GO:0008270">
    <property type="term" value="F:zinc ion binding"/>
    <property type="evidence" value="ECO:0007669"/>
    <property type="project" value="UniProtKB-KW"/>
</dbReference>
<keyword evidence="4" id="KW-0862">Zinc</keyword>